<dbReference type="AlphaFoldDB" id="A0A0C3D7H1"/>
<dbReference type="InterPro" id="IPR035810">
    <property type="entry name" value="PEBP_euk"/>
</dbReference>
<dbReference type="InterPro" id="IPR008914">
    <property type="entry name" value="PEBP"/>
</dbReference>
<dbReference type="Gene3D" id="3.90.280.10">
    <property type="entry name" value="PEBP-like"/>
    <property type="match status" value="1"/>
</dbReference>
<evidence type="ECO:0000256" key="1">
    <source>
        <dbReference type="SAM" id="MobiDB-lite"/>
    </source>
</evidence>
<feature type="non-terminal residue" evidence="2">
    <location>
        <position position="1"/>
    </location>
</feature>
<dbReference type="FunCoup" id="A0A0C3D7H1">
    <property type="interactions" value="11"/>
</dbReference>
<dbReference type="EMBL" id="KN822213">
    <property type="protein sequence ID" value="KIM52354.1"/>
    <property type="molecule type" value="Genomic_DNA"/>
</dbReference>
<evidence type="ECO:0008006" key="4">
    <source>
        <dbReference type="Google" id="ProtNLM"/>
    </source>
</evidence>
<dbReference type="InParanoid" id="A0A0C3D7H1"/>
<reference evidence="3" key="2">
    <citation type="submission" date="2015-01" db="EMBL/GenBank/DDBJ databases">
        <title>Evolutionary Origins and Diversification of the Mycorrhizal Mutualists.</title>
        <authorList>
            <consortium name="DOE Joint Genome Institute"/>
            <consortium name="Mycorrhizal Genomics Consortium"/>
            <person name="Kohler A."/>
            <person name="Kuo A."/>
            <person name="Nagy L.G."/>
            <person name="Floudas D."/>
            <person name="Copeland A."/>
            <person name="Barry K.W."/>
            <person name="Cichocki N."/>
            <person name="Veneault-Fourrey C."/>
            <person name="LaButti K."/>
            <person name="Lindquist E.A."/>
            <person name="Lipzen A."/>
            <person name="Lundell T."/>
            <person name="Morin E."/>
            <person name="Murat C."/>
            <person name="Riley R."/>
            <person name="Ohm R."/>
            <person name="Sun H."/>
            <person name="Tunlid A."/>
            <person name="Henrissat B."/>
            <person name="Grigoriev I.V."/>
            <person name="Hibbett D.S."/>
            <person name="Martin F."/>
        </authorList>
    </citation>
    <scope>NUCLEOTIDE SEQUENCE [LARGE SCALE GENOMIC DNA]</scope>
    <source>
        <strain evidence="3">Foug A</strain>
    </source>
</reference>
<sequence>RPFTPRRPNISRERPREWNRPLAFGVLPAYDEALKYIKTDSEVLKTETQQLQAALEKAKAAPEPDTDVIQKMEEKLAILEIQSQVNLPEVRWKVRNGMADMSNAVHRHIIEKRWREEGRLDELMERIHQMFVVPDVVPFLHPSLDLRVTYPEHFVRRIDHGDSKKRKHAPVEPGTYLHPEQTVEPPKLYTDVFHTDTRLYTLLLVDPDVPDEANSTFQTYLHWLQPNIALSALSPSPIADMNAHTEYIPPHPQKGTHYHRYTILLLPQKSPISVPVFARDQRLGFSVRDFIETYDLDLPAGGGAFMWREVWDNAVSTVHKEVLGMEEPRYGKPPKPDRYAGTKGRNKY</sequence>
<dbReference type="InterPro" id="IPR036610">
    <property type="entry name" value="PEBP-like_sf"/>
</dbReference>
<organism evidence="2 3">
    <name type="scientific">Scleroderma citrinum Foug A</name>
    <dbReference type="NCBI Taxonomy" id="1036808"/>
    <lineage>
        <taxon>Eukaryota</taxon>
        <taxon>Fungi</taxon>
        <taxon>Dikarya</taxon>
        <taxon>Basidiomycota</taxon>
        <taxon>Agaricomycotina</taxon>
        <taxon>Agaricomycetes</taxon>
        <taxon>Agaricomycetidae</taxon>
        <taxon>Boletales</taxon>
        <taxon>Sclerodermatineae</taxon>
        <taxon>Sclerodermataceae</taxon>
        <taxon>Scleroderma</taxon>
    </lineage>
</organism>
<dbReference type="HOGENOM" id="CLU_035836_1_1_1"/>
<dbReference type="CDD" id="cd00866">
    <property type="entry name" value="PEBP_euk"/>
    <property type="match status" value="1"/>
</dbReference>
<dbReference type="STRING" id="1036808.A0A0C3D7H1"/>
<reference evidence="2 3" key="1">
    <citation type="submission" date="2014-04" db="EMBL/GenBank/DDBJ databases">
        <authorList>
            <consortium name="DOE Joint Genome Institute"/>
            <person name="Kuo A."/>
            <person name="Kohler A."/>
            <person name="Nagy L.G."/>
            <person name="Floudas D."/>
            <person name="Copeland A."/>
            <person name="Barry K.W."/>
            <person name="Cichocki N."/>
            <person name="Veneault-Fourrey C."/>
            <person name="LaButti K."/>
            <person name="Lindquist E.A."/>
            <person name="Lipzen A."/>
            <person name="Lundell T."/>
            <person name="Morin E."/>
            <person name="Murat C."/>
            <person name="Sun H."/>
            <person name="Tunlid A."/>
            <person name="Henrissat B."/>
            <person name="Grigoriev I.V."/>
            <person name="Hibbett D.S."/>
            <person name="Martin F."/>
            <person name="Nordberg H.P."/>
            <person name="Cantor M.N."/>
            <person name="Hua S.X."/>
        </authorList>
    </citation>
    <scope>NUCLEOTIDE SEQUENCE [LARGE SCALE GENOMIC DNA]</scope>
    <source>
        <strain evidence="2 3">Foug A</strain>
    </source>
</reference>
<dbReference type="Pfam" id="PF01161">
    <property type="entry name" value="PBP"/>
    <property type="match status" value="1"/>
</dbReference>
<dbReference type="PANTHER" id="PTHR11362:SF82">
    <property type="entry name" value="PHOSPHATIDYLETHANOLAMINE-BINDING PROTEIN 4"/>
    <property type="match status" value="1"/>
</dbReference>
<proteinExistence type="predicted"/>
<keyword evidence="3" id="KW-1185">Reference proteome</keyword>
<name>A0A0C3D7H1_9AGAM</name>
<feature type="region of interest" description="Disordered" evidence="1">
    <location>
        <begin position="326"/>
        <end position="348"/>
    </location>
</feature>
<accession>A0A0C3D7H1</accession>
<dbReference type="PANTHER" id="PTHR11362">
    <property type="entry name" value="PHOSPHATIDYLETHANOLAMINE-BINDING PROTEIN"/>
    <property type="match status" value="1"/>
</dbReference>
<evidence type="ECO:0000313" key="3">
    <source>
        <dbReference type="Proteomes" id="UP000053989"/>
    </source>
</evidence>
<feature type="compositionally biased region" description="Basic and acidic residues" evidence="1">
    <location>
        <begin position="326"/>
        <end position="340"/>
    </location>
</feature>
<evidence type="ECO:0000313" key="2">
    <source>
        <dbReference type="EMBL" id="KIM52354.1"/>
    </source>
</evidence>
<dbReference type="SUPFAM" id="SSF49777">
    <property type="entry name" value="PEBP-like"/>
    <property type="match status" value="1"/>
</dbReference>
<protein>
    <recommendedName>
        <fullName evidence="4">PEBP-like protein</fullName>
    </recommendedName>
</protein>
<feature type="non-terminal residue" evidence="2">
    <location>
        <position position="348"/>
    </location>
</feature>
<dbReference type="OrthoDB" id="2153661at2759"/>
<dbReference type="Proteomes" id="UP000053989">
    <property type="component" value="Unassembled WGS sequence"/>
</dbReference>
<dbReference type="Gene3D" id="1.20.58.1180">
    <property type="match status" value="1"/>
</dbReference>
<gene>
    <name evidence="2" type="ORF">SCLCIDRAFT_56180</name>
</gene>